<dbReference type="GO" id="GO:0021549">
    <property type="term" value="P:cerebellum development"/>
    <property type="evidence" value="ECO:0007669"/>
    <property type="project" value="Ensembl"/>
</dbReference>
<dbReference type="Ensembl" id="ENSMGAT00000005019.3">
    <property type="protein sequence ID" value="ENSMGAP00000004305.3"/>
    <property type="gene ID" value="ENSMGAG00000004492.3"/>
</dbReference>
<reference evidence="8" key="2">
    <citation type="submission" date="2025-08" db="UniProtKB">
        <authorList>
            <consortium name="Ensembl"/>
        </authorList>
    </citation>
    <scope>IDENTIFICATION</scope>
</reference>
<dbReference type="InterPro" id="IPR021656">
    <property type="entry name" value="C2-C2_1"/>
</dbReference>
<dbReference type="GO" id="GO:0090102">
    <property type="term" value="P:cochlea development"/>
    <property type="evidence" value="ECO:0007669"/>
    <property type="project" value="Ensembl"/>
</dbReference>
<dbReference type="GO" id="GO:0005813">
    <property type="term" value="C:centrosome"/>
    <property type="evidence" value="ECO:0007669"/>
    <property type="project" value="Ensembl"/>
</dbReference>
<dbReference type="FunFam" id="2.60.40.150:FF:000073">
    <property type="entry name" value="protein fantom isoform X1"/>
    <property type="match status" value="1"/>
</dbReference>
<comment type="similarity">
    <text evidence="2">Belongs to the RPGRIP1 family.</text>
</comment>
<protein>
    <submittedName>
        <fullName evidence="8">RPGRIP1 like</fullName>
    </submittedName>
</protein>
<evidence type="ECO:0000256" key="6">
    <source>
        <dbReference type="SAM" id="Coils"/>
    </source>
</evidence>
<dbReference type="GO" id="GO:0005911">
    <property type="term" value="C:cell-cell junction"/>
    <property type="evidence" value="ECO:0007669"/>
    <property type="project" value="Ensembl"/>
</dbReference>
<gene>
    <name evidence="8" type="primary">RPGRIP1L</name>
</gene>
<dbReference type="GO" id="GO:0046548">
    <property type="term" value="P:retinal rod cell development"/>
    <property type="evidence" value="ECO:0007669"/>
    <property type="project" value="TreeGrafter"/>
</dbReference>
<proteinExistence type="inferred from homology"/>
<dbReference type="GO" id="GO:0016607">
    <property type="term" value="C:nuclear speck"/>
    <property type="evidence" value="ECO:0007669"/>
    <property type="project" value="Ensembl"/>
</dbReference>
<dbReference type="InterPro" id="IPR000008">
    <property type="entry name" value="C2_dom"/>
</dbReference>
<dbReference type="GO" id="GO:0001736">
    <property type="term" value="P:establishment of planar polarity"/>
    <property type="evidence" value="ECO:0007669"/>
    <property type="project" value="Ensembl"/>
</dbReference>
<dbReference type="Pfam" id="PF00168">
    <property type="entry name" value="C2"/>
    <property type="match status" value="1"/>
</dbReference>
<evidence type="ECO:0000313" key="8">
    <source>
        <dbReference type="Ensembl" id="ENSMGAP00000004305.3"/>
    </source>
</evidence>
<dbReference type="SMART" id="SM00239">
    <property type="entry name" value="C2"/>
    <property type="match status" value="1"/>
</dbReference>
<evidence type="ECO:0000256" key="4">
    <source>
        <dbReference type="ARBA" id="ARBA00023069"/>
    </source>
</evidence>
<dbReference type="GO" id="GO:0021670">
    <property type="term" value="P:lateral ventricle development"/>
    <property type="evidence" value="ECO:0007669"/>
    <property type="project" value="Ensembl"/>
</dbReference>
<accession>G1MZ67</accession>
<dbReference type="PROSITE" id="PS50004">
    <property type="entry name" value="C2"/>
    <property type="match status" value="1"/>
</dbReference>
<keyword evidence="9" id="KW-1185">Reference proteome</keyword>
<dbReference type="PANTHER" id="PTHR14240:SF4">
    <property type="entry name" value="PROTEIN FANTOM"/>
    <property type="match status" value="1"/>
</dbReference>
<dbReference type="InterPro" id="IPR035892">
    <property type="entry name" value="C2_domain_sf"/>
</dbReference>
<dbReference type="GO" id="GO:0005930">
    <property type="term" value="C:axoneme"/>
    <property type="evidence" value="ECO:0007669"/>
    <property type="project" value="Ensembl"/>
</dbReference>
<dbReference type="GO" id="GO:0045744">
    <property type="term" value="P:negative regulation of G protein-coupled receptor signaling pathway"/>
    <property type="evidence" value="ECO:0007669"/>
    <property type="project" value="Ensembl"/>
</dbReference>
<feature type="domain" description="C2" evidence="7">
    <location>
        <begin position="486"/>
        <end position="608"/>
    </location>
</feature>
<dbReference type="GO" id="GO:0021532">
    <property type="term" value="P:neural tube patterning"/>
    <property type="evidence" value="ECO:0007669"/>
    <property type="project" value="Ensembl"/>
</dbReference>
<dbReference type="PANTHER" id="PTHR14240">
    <property type="entry name" value="RETINITIS PIGMENTOSA GTPASE REGULATOR-INTERACTING PROTEIN"/>
    <property type="match status" value="1"/>
</dbReference>
<dbReference type="GO" id="GO:0005829">
    <property type="term" value="C:cytosol"/>
    <property type="evidence" value="ECO:0007669"/>
    <property type="project" value="Ensembl"/>
</dbReference>
<dbReference type="GO" id="GO:0007368">
    <property type="term" value="P:determination of left/right symmetry"/>
    <property type="evidence" value="ECO:0007669"/>
    <property type="project" value="Ensembl"/>
</dbReference>
<dbReference type="Pfam" id="PF11618">
    <property type="entry name" value="C2-C2_1"/>
    <property type="match status" value="1"/>
</dbReference>
<feature type="coiled-coil region" evidence="6">
    <location>
        <begin position="20"/>
        <end position="159"/>
    </location>
</feature>
<reference evidence="8 9" key="1">
    <citation type="journal article" date="2010" name="PLoS Biol.">
        <title>Multi-platform next-generation sequencing of the domestic turkey (Meleagris gallopavo): genome assembly and analysis.</title>
        <authorList>
            <person name="Dalloul R.A."/>
            <person name="Long J.A."/>
            <person name="Zimin A.V."/>
            <person name="Aslam L."/>
            <person name="Beal K."/>
            <person name="Blomberg L.A."/>
            <person name="Bouffard P."/>
            <person name="Burt D.W."/>
            <person name="Crasta O."/>
            <person name="Crooijmans R.P."/>
            <person name="Cooper K."/>
            <person name="Coulombe R.A."/>
            <person name="De S."/>
            <person name="Delany M.E."/>
            <person name="Dodgson J.B."/>
            <person name="Dong J.J."/>
            <person name="Evans C."/>
            <person name="Frederickson K.M."/>
            <person name="Flicek P."/>
            <person name="Florea L."/>
            <person name="Folkerts O."/>
            <person name="Groenen M.A."/>
            <person name="Harkins T.T."/>
            <person name="Herrero J."/>
            <person name="Hoffmann S."/>
            <person name="Megens H.J."/>
            <person name="Jiang A."/>
            <person name="de Jong P."/>
            <person name="Kaiser P."/>
            <person name="Kim H."/>
            <person name="Kim K.W."/>
            <person name="Kim S."/>
            <person name="Langenberger D."/>
            <person name="Lee M.K."/>
            <person name="Lee T."/>
            <person name="Mane S."/>
            <person name="Marcais G."/>
            <person name="Marz M."/>
            <person name="McElroy A.P."/>
            <person name="Modise T."/>
            <person name="Nefedov M."/>
            <person name="Notredame C."/>
            <person name="Paton I.R."/>
            <person name="Payne W.S."/>
            <person name="Pertea G."/>
            <person name="Prickett D."/>
            <person name="Puiu D."/>
            <person name="Qioa D."/>
            <person name="Raineri E."/>
            <person name="Ruffier M."/>
            <person name="Salzberg S.L."/>
            <person name="Schatz M.C."/>
            <person name="Scheuring C."/>
            <person name="Schmidt C.J."/>
            <person name="Schroeder S."/>
            <person name="Searle S.M."/>
            <person name="Smith E.J."/>
            <person name="Smith J."/>
            <person name="Sonstegard T.S."/>
            <person name="Stadler P.F."/>
            <person name="Tafer H."/>
            <person name="Tu Z.J."/>
            <person name="Van Tassell C.P."/>
            <person name="Vilella A.J."/>
            <person name="Williams K.P."/>
            <person name="Yorke J.A."/>
            <person name="Zhang L."/>
            <person name="Zhang H.B."/>
            <person name="Zhang X."/>
            <person name="Zhang Y."/>
            <person name="Reed K.M."/>
        </authorList>
    </citation>
    <scope>NUCLEOTIDE SEQUENCE [LARGE SCALE GENOMIC DNA]</scope>
</reference>
<dbReference type="GO" id="GO:0031870">
    <property type="term" value="F:thromboxane A2 receptor binding"/>
    <property type="evidence" value="ECO:0007669"/>
    <property type="project" value="Ensembl"/>
</dbReference>
<comment type="subcellular location">
    <subcellularLocation>
        <location evidence="1">Cell projection</location>
        <location evidence="1">Cilium</location>
    </subcellularLocation>
</comment>
<dbReference type="Bgee" id="ENSMGAG00000004492">
    <property type="expression patterns" value="Expressed in thymus and 5 other cell types or tissues"/>
</dbReference>
<dbReference type="InterPro" id="IPR031139">
    <property type="entry name" value="RPGRIP1_fam"/>
</dbReference>
<dbReference type="GO" id="GO:1905515">
    <property type="term" value="P:non-motile cilium assembly"/>
    <property type="evidence" value="ECO:0007669"/>
    <property type="project" value="Ensembl"/>
</dbReference>
<keyword evidence="4" id="KW-0969">Cilium</keyword>
<reference evidence="8" key="3">
    <citation type="submission" date="2025-09" db="UniProtKB">
        <authorList>
            <consortium name="Ensembl"/>
        </authorList>
    </citation>
    <scope>IDENTIFICATION</scope>
</reference>
<evidence type="ECO:0000313" key="9">
    <source>
        <dbReference type="Proteomes" id="UP000001645"/>
    </source>
</evidence>
<organism evidence="8 9">
    <name type="scientific">Meleagris gallopavo</name>
    <name type="common">Wild turkey</name>
    <dbReference type="NCBI Taxonomy" id="9103"/>
    <lineage>
        <taxon>Eukaryota</taxon>
        <taxon>Metazoa</taxon>
        <taxon>Chordata</taxon>
        <taxon>Craniata</taxon>
        <taxon>Vertebrata</taxon>
        <taxon>Euteleostomi</taxon>
        <taxon>Archelosauria</taxon>
        <taxon>Archosauria</taxon>
        <taxon>Dinosauria</taxon>
        <taxon>Saurischia</taxon>
        <taxon>Theropoda</taxon>
        <taxon>Coelurosauria</taxon>
        <taxon>Aves</taxon>
        <taxon>Neognathae</taxon>
        <taxon>Galloanserae</taxon>
        <taxon>Galliformes</taxon>
        <taxon>Phasianidae</taxon>
        <taxon>Meleagridinae</taxon>
        <taxon>Meleagris</taxon>
    </lineage>
</organism>
<dbReference type="GO" id="GO:0035116">
    <property type="term" value="P:embryonic hindlimb morphogenesis"/>
    <property type="evidence" value="ECO:0007669"/>
    <property type="project" value="Ensembl"/>
</dbReference>
<dbReference type="GO" id="GO:0007163">
    <property type="term" value="P:establishment or maintenance of cell polarity"/>
    <property type="evidence" value="ECO:0007669"/>
    <property type="project" value="Ensembl"/>
</dbReference>
<dbReference type="GO" id="GO:0021772">
    <property type="term" value="P:olfactory bulb development"/>
    <property type="evidence" value="ECO:0007669"/>
    <property type="project" value="Ensembl"/>
</dbReference>
<evidence type="ECO:0000256" key="1">
    <source>
        <dbReference type="ARBA" id="ARBA00004138"/>
    </source>
</evidence>
<evidence type="ECO:0000256" key="3">
    <source>
        <dbReference type="ARBA" id="ARBA00023054"/>
    </source>
</evidence>
<name>G1MZ67_MELGA</name>
<dbReference type="GO" id="GO:0060039">
    <property type="term" value="P:pericardium development"/>
    <property type="evidence" value="ECO:0007669"/>
    <property type="project" value="Ensembl"/>
</dbReference>
<dbReference type="Proteomes" id="UP000001645">
    <property type="component" value="Chromosome 13"/>
</dbReference>
<dbReference type="Gene3D" id="2.60.40.150">
    <property type="entry name" value="C2 domain"/>
    <property type="match status" value="2"/>
</dbReference>
<keyword evidence="5" id="KW-0966">Cell projection</keyword>
<dbReference type="OrthoDB" id="2133912at2759"/>
<dbReference type="AlphaFoldDB" id="G1MZ67"/>
<keyword evidence="3 6" id="KW-0175">Coiled coil</keyword>
<dbReference type="GO" id="GO:0032391">
    <property type="term" value="C:photoreceptor connecting cilium"/>
    <property type="evidence" value="ECO:0007669"/>
    <property type="project" value="TreeGrafter"/>
</dbReference>
<dbReference type="GO" id="GO:0035115">
    <property type="term" value="P:embryonic forelimb morphogenesis"/>
    <property type="evidence" value="ECO:0007669"/>
    <property type="project" value="Ensembl"/>
</dbReference>
<dbReference type="GO" id="GO:0008589">
    <property type="term" value="P:regulation of smoothened signaling pathway"/>
    <property type="evidence" value="ECO:0007669"/>
    <property type="project" value="Ensembl"/>
</dbReference>
<dbReference type="GeneTree" id="ENSGT00520000055620"/>
<dbReference type="GO" id="GO:0043584">
    <property type="term" value="P:nose development"/>
    <property type="evidence" value="ECO:0007669"/>
    <property type="project" value="Ensembl"/>
</dbReference>
<dbReference type="GO" id="GO:0005886">
    <property type="term" value="C:plasma membrane"/>
    <property type="evidence" value="ECO:0007669"/>
    <property type="project" value="Ensembl"/>
</dbReference>
<evidence type="ECO:0000256" key="5">
    <source>
        <dbReference type="ARBA" id="ARBA00023273"/>
    </source>
</evidence>
<dbReference type="GO" id="GO:0001822">
    <property type="term" value="P:kidney development"/>
    <property type="evidence" value="ECO:0007669"/>
    <property type="project" value="Ensembl"/>
</dbReference>
<dbReference type="InParanoid" id="G1MZ67"/>
<sequence length="715" mass="82363">YVSTNHRNLKTSHDLLVAKSDELNLQLKEERLECLRLKKELQSVTITKQRTEELQERINDLEQEKELLKESYDKLSNSVFSVTREQEWKLKEEQLKLRIAELETAIKSSLAEKDELETAIKANQKERLMQENKDLQSRYLENKQELDELKNRMNCLTKECDVDVDASEVNEALSLIKVRKQQQNGDLLCLEKEGDDSPEALEHSMEKLQLIHVEAVHELEKTRNMLIVDMLQWSFSHVIFFQTEFEAMSQKMENLKKGYELKIEKYVHLLDIRAECIRKLEAQLRDVVYDTKQYKSRPEILPGNPVNKFDATLHLERGEGLFEIHISRVIFSSAAVHAFGDHEPATFCSFAFYDFELQTTPVLHGNTQSYDFTSQYLVEIDDCFLHYIKSNSVTLEVHHAYGTDHEVVAACQVALHETLEQNGRIYSTEDLVGVNGNIEDFGTLEYWIRLRAPMDRSIGLYKEKSKARGYITPNLREHESSFQQPIPRTAQVSTSTDGDLNELLVTIKCCNRLQSQKKHLQPNSYVVYKFFDFAYHDTRIIPSSSNPEIDDYMCFQMPMTAELDQYLKWESLTFYVFDDTEMEEDGYLGKANVPLIPLASNRSISGTFEITDSERRVTGAIRVVLKWKFAYLPPSGAAAALDSENYIQNKKSVAPKLLSEQETQPPTFSPSLTSLVTVPIPKPRRRTAPTDKKVSFVNASSVQVTVSLMYCLCAY</sequence>
<dbReference type="GO" id="GO:0001889">
    <property type="term" value="P:liver development"/>
    <property type="evidence" value="ECO:0007669"/>
    <property type="project" value="Ensembl"/>
</dbReference>
<evidence type="ECO:0000259" key="7">
    <source>
        <dbReference type="PROSITE" id="PS50004"/>
    </source>
</evidence>
<dbReference type="GO" id="GO:0036064">
    <property type="term" value="C:ciliary basal body"/>
    <property type="evidence" value="ECO:0007669"/>
    <property type="project" value="Ensembl"/>
</dbReference>
<dbReference type="SUPFAM" id="SSF49562">
    <property type="entry name" value="C2 domain (Calcium/lipid-binding domain, CaLB)"/>
    <property type="match status" value="2"/>
</dbReference>
<dbReference type="CDD" id="cd00030">
    <property type="entry name" value="C2"/>
    <property type="match status" value="1"/>
</dbReference>
<evidence type="ECO:0000256" key="2">
    <source>
        <dbReference type="ARBA" id="ARBA00006042"/>
    </source>
</evidence>